<dbReference type="CDD" id="cd14066">
    <property type="entry name" value="STKc_IRAK"/>
    <property type="match status" value="1"/>
</dbReference>
<keyword evidence="15" id="KW-0675">Receptor</keyword>
<evidence type="ECO:0000256" key="18">
    <source>
        <dbReference type="ARBA" id="ARBA00048679"/>
    </source>
</evidence>
<keyword evidence="13 19" id="KW-1133">Transmembrane helix</keyword>
<organism evidence="21 22">
    <name type="scientific">Rubus argutus</name>
    <name type="common">Southern blackberry</name>
    <dbReference type="NCBI Taxonomy" id="59490"/>
    <lineage>
        <taxon>Eukaryota</taxon>
        <taxon>Viridiplantae</taxon>
        <taxon>Streptophyta</taxon>
        <taxon>Embryophyta</taxon>
        <taxon>Tracheophyta</taxon>
        <taxon>Spermatophyta</taxon>
        <taxon>Magnoliopsida</taxon>
        <taxon>eudicotyledons</taxon>
        <taxon>Gunneridae</taxon>
        <taxon>Pentapetalae</taxon>
        <taxon>rosids</taxon>
        <taxon>fabids</taxon>
        <taxon>Rosales</taxon>
        <taxon>Rosaceae</taxon>
        <taxon>Rosoideae</taxon>
        <taxon>Rosoideae incertae sedis</taxon>
        <taxon>Rubus</taxon>
    </lineage>
</organism>
<name>A0AAW1XLS1_RUBAR</name>
<evidence type="ECO:0000256" key="10">
    <source>
        <dbReference type="ARBA" id="ARBA00022741"/>
    </source>
</evidence>
<protein>
    <recommendedName>
        <fullName evidence="2">non-specific serine/threonine protein kinase</fullName>
        <ecNumber evidence="2">2.7.11.1</ecNumber>
    </recommendedName>
</protein>
<dbReference type="AlphaFoldDB" id="A0AAW1XLS1"/>
<dbReference type="PROSITE" id="PS00108">
    <property type="entry name" value="PROTEIN_KINASE_ST"/>
    <property type="match status" value="1"/>
</dbReference>
<dbReference type="Proteomes" id="UP001457282">
    <property type="component" value="Unassembled WGS sequence"/>
</dbReference>
<evidence type="ECO:0000256" key="11">
    <source>
        <dbReference type="ARBA" id="ARBA00022777"/>
    </source>
</evidence>
<dbReference type="Pfam" id="PF00560">
    <property type="entry name" value="LRR_1"/>
    <property type="match status" value="3"/>
</dbReference>
<dbReference type="InterPro" id="IPR001245">
    <property type="entry name" value="Ser-Thr/Tyr_kinase_cat_dom"/>
</dbReference>
<keyword evidence="22" id="KW-1185">Reference proteome</keyword>
<comment type="catalytic activity">
    <reaction evidence="17">
        <text>L-threonyl-[protein] + ATP = O-phospho-L-threonyl-[protein] + ADP + H(+)</text>
        <dbReference type="Rhea" id="RHEA:46608"/>
        <dbReference type="Rhea" id="RHEA-COMP:11060"/>
        <dbReference type="Rhea" id="RHEA-COMP:11605"/>
        <dbReference type="ChEBI" id="CHEBI:15378"/>
        <dbReference type="ChEBI" id="CHEBI:30013"/>
        <dbReference type="ChEBI" id="CHEBI:30616"/>
        <dbReference type="ChEBI" id="CHEBI:61977"/>
        <dbReference type="ChEBI" id="CHEBI:456216"/>
        <dbReference type="EC" id="2.7.11.1"/>
    </reaction>
</comment>
<dbReference type="SMART" id="SM00220">
    <property type="entry name" value="S_TKc"/>
    <property type="match status" value="1"/>
</dbReference>
<evidence type="ECO:0000256" key="4">
    <source>
        <dbReference type="ARBA" id="ARBA00022553"/>
    </source>
</evidence>
<keyword evidence="4" id="KW-0597">Phosphoprotein</keyword>
<sequence length="967" mass="106728">MGFVNSNSRIVLVFAFWFLSLNCFFVFGSHAQLLPLQEMKTLETISQKLQNSFWNISQSSCQDGGSSFYKHFTDDILSNVTCNCTFANNTCHVTNIVMKGLNLTGVLPDEFGNLTHLQELDLTRNYINGSIPASISGAPLQILSLLGNRLSGSIPKEIGDISTLTDLVLEDNQLDGPLPQNLGSLSSLDRLLLSANNFTGTIPESFGNLKNLTDFRIDGSRISGKIPNFIGNWTKLDRLDMQGTSMEGPIPSTISLLTNLTELRISDLNGSSMLFPNLEDLKILERLIMKNCSVNGSIPGYIGGLTKLKILDLSFNKLTGEIPTTLENLVSLDYMFLTNNYLTGEVPSWILNNKNNFDLSYNNFTGSHPASCQQLTVNLVSSFSSPQSSWCLQKDLPCSSKPKYYSLFINCGGRGMEYDGKQYEEDLSTLGPSNFISSSEKWGYSSTGVYMGKENADYRATNTFPLNVNGPEFYQTARLAPLSLKYYGLCMLKGSYKVQLHFAEIMYSDNETFTGLGKRIFDVSIQGNLVLEDFNIMEEAGGAGKGIIREFNVPVNSRTLEIHLYWKGKGTTAIPDRGVYGPLISAITVTPNFKVDVGGGGLSAGAIAGIVVASCVFIVLVLAVLRYMGYLGGKDLEDKELRGLELQTGYFTLRQIKAATGNFDPSNKIGEGGFGPVYKGVLSDGAVIAVKQLSSKSKQGNREFVNEIGMISALQHPNLVRLFGCCIEGNQLLLIYEYMENNCLARALFGREEQRLHLDWKTRKKICIGIARGLAYLHEESRLKIVHRDIKATNVLLDKDLNAKISDFGLAKLDEEENTHISTRIAGTIGYMAPEYAMRGYLTDKADVYSFGIVALEIVSGKSNTNYRPKEEYVFLLDEAYVLQEQGNMLELVDPDIGSNYSKEEAMTMLNLALLCTNPSPTLRPPMSSVVSMLEGKSPIQAPLIKRNSMEQDASTLLKDLYDVNLQ</sequence>
<keyword evidence="12" id="KW-0067">ATP-binding</keyword>
<evidence type="ECO:0000256" key="7">
    <source>
        <dbReference type="ARBA" id="ARBA00022692"/>
    </source>
</evidence>
<comment type="subcellular location">
    <subcellularLocation>
        <location evidence="1">Membrane</location>
        <topology evidence="1">Single-pass type I membrane protein</topology>
    </subcellularLocation>
</comment>
<dbReference type="FunFam" id="3.80.10.10:FF:000433">
    <property type="entry name" value="Putative LRR receptor-like serine/threonine-protein kinase isoform A"/>
    <property type="match status" value="1"/>
</dbReference>
<feature type="domain" description="Protein kinase" evidence="20">
    <location>
        <begin position="663"/>
        <end position="945"/>
    </location>
</feature>
<dbReference type="InterPro" id="IPR011009">
    <property type="entry name" value="Kinase-like_dom_sf"/>
</dbReference>
<accession>A0AAW1XLS1</accession>
<keyword evidence="5" id="KW-0433">Leucine-rich repeat</keyword>
<keyword evidence="8" id="KW-0732">Signal</keyword>
<evidence type="ECO:0000256" key="17">
    <source>
        <dbReference type="ARBA" id="ARBA00047899"/>
    </source>
</evidence>
<dbReference type="Gene3D" id="3.80.10.10">
    <property type="entry name" value="Ribonuclease Inhibitor"/>
    <property type="match status" value="2"/>
</dbReference>
<dbReference type="Pfam" id="PF07714">
    <property type="entry name" value="PK_Tyr_Ser-Thr"/>
    <property type="match status" value="1"/>
</dbReference>
<evidence type="ECO:0000313" key="21">
    <source>
        <dbReference type="EMBL" id="KAK9937793.1"/>
    </source>
</evidence>
<evidence type="ECO:0000256" key="3">
    <source>
        <dbReference type="ARBA" id="ARBA00022527"/>
    </source>
</evidence>
<dbReference type="InterPro" id="IPR003591">
    <property type="entry name" value="Leu-rich_rpt_typical-subtyp"/>
</dbReference>
<keyword evidence="6" id="KW-0808">Transferase</keyword>
<dbReference type="GO" id="GO:0005524">
    <property type="term" value="F:ATP binding"/>
    <property type="evidence" value="ECO:0007669"/>
    <property type="project" value="UniProtKB-KW"/>
</dbReference>
<evidence type="ECO:0000256" key="5">
    <source>
        <dbReference type="ARBA" id="ARBA00022614"/>
    </source>
</evidence>
<dbReference type="Gene3D" id="1.10.510.10">
    <property type="entry name" value="Transferase(Phosphotransferase) domain 1"/>
    <property type="match status" value="1"/>
</dbReference>
<keyword evidence="9" id="KW-0677">Repeat</keyword>
<evidence type="ECO:0000256" key="14">
    <source>
        <dbReference type="ARBA" id="ARBA00023136"/>
    </source>
</evidence>
<dbReference type="PANTHER" id="PTHR48006:SF60">
    <property type="entry name" value="PROTEIN KINASE DOMAIN-CONTAINING PROTEIN"/>
    <property type="match status" value="1"/>
</dbReference>
<dbReference type="SUPFAM" id="SSF56112">
    <property type="entry name" value="Protein kinase-like (PK-like)"/>
    <property type="match status" value="1"/>
</dbReference>
<dbReference type="InterPro" id="IPR001611">
    <property type="entry name" value="Leu-rich_rpt"/>
</dbReference>
<gene>
    <name evidence="21" type="ORF">M0R45_014562</name>
</gene>
<proteinExistence type="predicted"/>
<dbReference type="FunFam" id="1.10.510.10:FF:000044">
    <property type="entry name" value="Putative LRR receptor-like serine/threonine-protein kinase"/>
    <property type="match status" value="1"/>
</dbReference>
<dbReference type="InterPro" id="IPR008271">
    <property type="entry name" value="Ser/Thr_kinase_AS"/>
</dbReference>
<dbReference type="PANTHER" id="PTHR48006">
    <property type="entry name" value="LEUCINE-RICH REPEAT-CONTAINING PROTEIN DDB_G0281931-RELATED"/>
    <property type="match status" value="1"/>
</dbReference>
<dbReference type="Gene3D" id="2.60.120.430">
    <property type="entry name" value="Galactose-binding lectin"/>
    <property type="match status" value="1"/>
</dbReference>
<dbReference type="Gene3D" id="3.30.200.20">
    <property type="entry name" value="Phosphorylase Kinase, domain 1"/>
    <property type="match status" value="1"/>
</dbReference>
<keyword evidence="14 19" id="KW-0472">Membrane</keyword>
<keyword evidence="10" id="KW-0547">Nucleotide-binding</keyword>
<comment type="caution">
    <text evidence="21">The sequence shown here is derived from an EMBL/GenBank/DDBJ whole genome shotgun (WGS) entry which is preliminary data.</text>
</comment>
<dbReference type="GO" id="GO:0016020">
    <property type="term" value="C:membrane"/>
    <property type="evidence" value="ECO:0007669"/>
    <property type="project" value="UniProtKB-SubCell"/>
</dbReference>
<dbReference type="InterPro" id="IPR032675">
    <property type="entry name" value="LRR_dom_sf"/>
</dbReference>
<evidence type="ECO:0000256" key="15">
    <source>
        <dbReference type="ARBA" id="ARBA00023170"/>
    </source>
</evidence>
<dbReference type="InterPro" id="IPR000719">
    <property type="entry name" value="Prot_kinase_dom"/>
</dbReference>
<dbReference type="SMART" id="SM00369">
    <property type="entry name" value="LRR_TYP"/>
    <property type="match status" value="3"/>
</dbReference>
<evidence type="ECO:0000256" key="1">
    <source>
        <dbReference type="ARBA" id="ARBA00004479"/>
    </source>
</evidence>
<dbReference type="PROSITE" id="PS50011">
    <property type="entry name" value="PROTEIN_KINASE_DOM"/>
    <property type="match status" value="1"/>
</dbReference>
<evidence type="ECO:0000256" key="12">
    <source>
        <dbReference type="ARBA" id="ARBA00022840"/>
    </source>
</evidence>
<evidence type="ECO:0000256" key="19">
    <source>
        <dbReference type="SAM" id="Phobius"/>
    </source>
</evidence>
<keyword evidence="16" id="KW-0325">Glycoprotein</keyword>
<evidence type="ECO:0000256" key="13">
    <source>
        <dbReference type="ARBA" id="ARBA00022989"/>
    </source>
</evidence>
<feature type="transmembrane region" description="Helical" evidence="19">
    <location>
        <begin position="602"/>
        <end position="625"/>
    </location>
</feature>
<dbReference type="FunFam" id="3.80.10.10:FF:000041">
    <property type="entry name" value="LRR receptor-like serine/threonine-protein kinase ERECTA"/>
    <property type="match status" value="1"/>
</dbReference>
<keyword evidence="7 19" id="KW-0812">Transmembrane</keyword>
<dbReference type="EC" id="2.7.11.1" evidence="2"/>
<dbReference type="FunFam" id="3.30.200.20:FF:000217">
    <property type="entry name" value="probable LRR receptor-like serine/threonine-protein kinase At1g53430"/>
    <property type="match status" value="1"/>
</dbReference>
<reference evidence="21 22" key="1">
    <citation type="journal article" date="2023" name="G3 (Bethesda)">
        <title>A chromosome-length genome assembly and annotation of blackberry (Rubus argutus, cv. 'Hillquist').</title>
        <authorList>
            <person name="Bruna T."/>
            <person name="Aryal R."/>
            <person name="Dudchenko O."/>
            <person name="Sargent D.J."/>
            <person name="Mead D."/>
            <person name="Buti M."/>
            <person name="Cavallini A."/>
            <person name="Hytonen T."/>
            <person name="Andres J."/>
            <person name="Pham M."/>
            <person name="Weisz D."/>
            <person name="Mascagni F."/>
            <person name="Usai G."/>
            <person name="Natali L."/>
            <person name="Bassil N."/>
            <person name="Fernandez G.E."/>
            <person name="Lomsadze A."/>
            <person name="Armour M."/>
            <person name="Olukolu B."/>
            <person name="Poorten T."/>
            <person name="Britton C."/>
            <person name="Davik J."/>
            <person name="Ashrafi H."/>
            <person name="Aiden E.L."/>
            <person name="Borodovsky M."/>
            <person name="Worthington M."/>
        </authorList>
    </citation>
    <scope>NUCLEOTIDE SEQUENCE [LARGE SCALE GENOMIC DNA]</scope>
    <source>
        <strain evidence="21">PI 553951</strain>
    </source>
</reference>
<evidence type="ECO:0000313" key="22">
    <source>
        <dbReference type="Proteomes" id="UP001457282"/>
    </source>
</evidence>
<evidence type="ECO:0000256" key="6">
    <source>
        <dbReference type="ARBA" id="ARBA00022679"/>
    </source>
</evidence>
<dbReference type="InterPro" id="IPR051824">
    <property type="entry name" value="LRR_Rcpt-Like_S/T_Kinase"/>
</dbReference>
<evidence type="ECO:0000256" key="8">
    <source>
        <dbReference type="ARBA" id="ARBA00022729"/>
    </source>
</evidence>
<dbReference type="FunFam" id="2.60.120.430:FF:000004">
    <property type="entry name" value="Putative leucine-rich repeat receptor-like serine/threonine-protein kinase"/>
    <property type="match status" value="1"/>
</dbReference>
<dbReference type="SUPFAM" id="SSF52058">
    <property type="entry name" value="L domain-like"/>
    <property type="match status" value="1"/>
</dbReference>
<evidence type="ECO:0000256" key="9">
    <source>
        <dbReference type="ARBA" id="ARBA00022737"/>
    </source>
</evidence>
<comment type="catalytic activity">
    <reaction evidence="18">
        <text>L-seryl-[protein] + ATP = O-phospho-L-seryl-[protein] + ADP + H(+)</text>
        <dbReference type="Rhea" id="RHEA:17989"/>
        <dbReference type="Rhea" id="RHEA-COMP:9863"/>
        <dbReference type="Rhea" id="RHEA-COMP:11604"/>
        <dbReference type="ChEBI" id="CHEBI:15378"/>
        <dbReference type="ChEBI" id="CHEBI:29999"/>
        <dbReference type="ChEBI" id="CHEBI:30616"/>
        <dbReference type="ChEBI" id="CHEBI:83421"/>
        <dbReference type="ChEBI" id="CHEBI:456216"/>
        <dbReference type="EC" id="2.7.11.1"/>
    </reaction>
</comment>
<dbReference type="FunFam" id="3.80.10.10:FF:000838">
    <property type="entry name" value="Probable LRR receptor-like serine/threonine-protein kinase At1g53440"/>
    <property type="match status" value="1"/>
</dbReference>
<evidence type="ECO:0000256" key="16">
    <source>
        <dbReference type="ARBA" id="ARBA00023180"/>
    </source>
</evidence>
<dbReference type="EMBL" id="JBEDUW010000003">
    <property type="protein sequence ID" value="KAK9937793.1"/>
    <property type="molecule type" value="Genomic_DNA"/>
</dbReference>
<evidence type="ECO:0000259" key="20">
    <source>
        <dbReference type="PROSITE" id="PS50011"/>
    </source>
</evidence>
<keyword evidence="3" id="KW-0723">Serine/threonine-protein kinase</keyword>
<dbReference type="Pfam" id="PF11721">
    <property type="entry name" value="Malectin"/>
    <property type="match status" value="1"/>
</dbReference>
<evidence type="ECO:0000256" key="2">
    <source>
        <dbReference type="ARBA" id="ARBA00012513"/>
    </source>
</evidence>
<dbReference type="GO" id="GO:0004674">
    <property type="term" value="F:protein serine/threonine kinase activity"/>
    <property type="evidence" value="ECO:0007669"/>
    <property type="project" value="UniProtKB-KW"/>
</dbReference>
<dbReference type="InterPro" id="IPR021720">
    <property type="entry name" value="Malectin_dom"/>
</dbReference>
<keyword evidence="11" id="KW-0418">Kinase</keyword>